<dbReference type="EMBL" id="JANPWB010000004">
    <property type="protein sequence ID" value="KAJ1191055.1"/>
    <property type="molecule type" value="Genomic_DNA"/>
</dbReference>
<comment type="caution">
    <text evidence="1">The sequence shown here is derived from an EMBL/GenBank/DDBJ whole genome shotgun (WGS) entry which is preliminary data.</text>
</comment>
<protein>
    <submittedName>
        <fullName evidence="1">Uncharacterized protein</fullName>
    </submittedName>
</protein>
<organism evidence="1 2">
    <name type="scientific">Pleurodeles waltl</name>
    <name type="common">Iberian ribbed newt</name>
    <dbReference type="NCBI Taxonomy" id="8319"/>
    <lineage>
        <taxon>Eukaryota</taxon>
        <taxon>Metazoa</taxon>
        <taxon>Chordata</taxon>
        <taxon>Craniata</taxon>
        <taxon>Vertebrata</taxon>
        <taxon>Euteleostomi</taxon>
        <taxon>Amphibia</taxon>
        <taxon>Batrachia</taxon>
        <taxon>Caudata</taxon>
        <taxon>Salamandroidea</taxon>
        <taxon>Salamandridae</taxon>
        <taxon>Pleurodelinae</taxon>
        <taxon>Pleurodeles</taxon>
    </lineage>
</organism>
<dbReference type="AlphaFoldDB" id="A0AAV7US13"/>
<evidence type="ECO:0000313" key="2">
    <source>
        <dbReference type="Proteomes" id="UP001066276"/>
    </source>
</evidence>
<accession>A0AAV7US13</accession>
<evidence type="ECO:0000313" key="1">
    <source>
        <dbReference type="EMBL" id="KAJ1191055.1"/>
    </source>
</evidence>
<keyword evidence="2" id="KW-1185">Reference proteome</keyword>
<reference evidence="1" key="1">
    <citation type="journal article" date="2022" name="bioRxiv">
        <title>Sequencing and chromosome-scale assembly of the giantPleurodeles waltlgenome.</title>
        <authorList>
            <person name="Brown T."/>
            <person name="Elewa A."/>
            <person name="Iarovenko S."/>
            <person name="Subramanian E."/>
            <person name="Araus A.J."/>
            <person name="Petzold A."/>
            <person name="Susuki M."/>
            <person name="Suzuki K.-i.T."/>
            <person name="Hayashi T."/>
            <person name="Toyoda A."/>
            <person name="Oliveira C."/>
            <person name="Osipova E."/>
            <person name="Leigh N.D."/>
            <person name="Simon A."/>
            <person name="Yun M.H."/>
        </authorList>
    </citation>
    <scope>NUCLEOTIDE SEQUENCE</scope>
    <source>
        <strain evidence="1">20211129_DDA</strain>
        <tissue evidence="1">Liver</tissue>
    </source>
</reference>
<feature type="non-terminal residue" evidence="1">
    <location>
        <position position="103"/>
    </location>
</feature>
<gene>
    <name evidence="1" type="ORF">NDU88_000372</name>
</gene>
<proteinExistence type="predicted"/>
<dbReference type="Proteomes" id="UP001066276">
    <property type="component" value="Chromosome 2_2"/>
</dbReference>
<feature type="non-terminal residue" evidence="1">
    <location>
        <position position="1"/>
    </location>
</feature>
<sequence length="103" mass="11309">ENEGCDTPVTRGPVVWKEPLANICRTASSLVTSGILCGVCRLAVICGSIWHSSCCMASQFCLYLQMMSCSLRPWRVVLFLKTLSCLLRCLWGPQWGGGGCCCW</sequence>
<name>A0AAV7US13_PLEWA</name>